<sequence length="81" mass="9097">DIAVELACPADYTDCELALRIAGRTLKAKLKPTKGPDDLRRRRLGKVSLKSGRHQLVLRATQLHFGYLFPDVRAVVLTRAR</sequence>
<protein>
    <submittedName>
        <fullName evidence="1">Uncharacterized protein</fullName>
    </submittedName>
</protein>
<reference evidence="1" key="1">
    <citation type="journal article" date="2014" name="Front. Microbiol.">
        <title>High frequency of phylogenetically diverse reductive dehalogenase-homologous genes in deep subseafloor sedimentary metagenomes.</title>
        <authorList>
            <person name="Kawai M."/>
            <person name="Futagami T."/>
            <person name="Toyoda A."/>
            <person name="Takaki Y."/>
            <person name="Nishi S."/>
            <person name="Hori S."/>
            <person name="Arai W."/>
            <person name="Tsubouchi T."/>
            <person name="Morono Y."/>
            <person name="Uchiyama I."/>
            <person name="Ito T."/>
            <person name="Fujiyama A."/>
            <person name="Inagaki F."/>
            <person name="Takami H."/>
        </authorList>
    </citation>
    <scope>NUCLEOTIDE SEQUENCE</scope>
    <source>
        <strain evidence="1">Expedition CK06-06</strain>
    </source>
</reference>
<proteinExistence type="predicted"/>
<comment type="caution">
    <text evidence="1">The sequence shown here is derived from an EMBL/GenBank/DDBJ whole genome shotgun (WGS) entry which is preliminary data.</text>
</comment>
<accession>X0Z4E9</accession>
<organism evidence="1">
    <name type="scientific">marine sediment metagenome</name>
    <dbReference type="NCBI Taxonomy" id="412755"/>
    <lineage>
        <taxon>unclassified sequences</taxon>
        <taxon>metagenomes</taxon>
        <taxon>ecological metagenomes</taxon>
    </lineage>
</organism>
<name>X0Z4E9_9ZZZZ</name>
<gene>
    <name evidence="1" type="ORF">S01H1_83200</name>
</gene>
<dbReference type="EMBL" id="BARS01056517">
    <property type="protein sequence ID" value="GAG43426.1"/>
    <property type="molecule type" value="Genomic_DNA"/>
</dbReference>
<feature type="non-terminal residue" evidence="1">
    <location>
        <position position="1"/>
    </location>
</feature>
<evidence type="ECO:0000313" key="1">
    <source>
        <dbReference type="EMBL" id="GAG43426.1"/>
    </source>
</evidence>
<dbReference type="AlphaFoldDB" id="X0Z4E9"/>